<feature type="region of interest" description="Disordered" evidence="2">
    <location>
        <begin position="295"/>
        <end position="315"/>
    </location>
</feature>
<evidence type="ECO:0000256" key="1">
    <source>
        <dbReference type="PROSITE-ProRule" id="PRU00047"/>
    </source>
</evidence>
<organism evidence="4 5">
    <name type="scientific">Chaetomidium leptoderma</name>
    <dbReference type="NCBI Taxonomy" id="669021"/>
    <lineage>
        <taxon>Eukaryota</taxon>
        <taxon>Fungi</taxon>
        <taxon>Dikarya</taxon>
        <taxon>Ascomycota</taxon>
        <taxon>Pezizomycotina</taxon>
        <taxon>Sordariomycetes</taxon>
        <taxon>Sordariomycetidae</taxon>
        <taxon>Sordariales</taxon>
        <taxon>Chaetomiaceae</taxon>
        <taxon>Chaetomidium</taxon>
    </lineage>
</organism>
<dbReference type="SUPFAM" id="SSF57756">
    <property type="entry name" value="Retrovirus zinc finger-like domains"/>
    <property type="match status" value="1"/>
</dbReference>
<name>A0AAN6VBY0_9PEZI</name>
<dbReference type="Gene3D" id="4.10.60.10">
    <property type="entry name" value="Zinc finger, CCHC-type"/>
    <property type="match status" value="1"/>
</dbReference>
<keyword evidence="1" id="KW-0479">Metal-binding</keyword>
<proteinExistence type="predicted"/>
<keyword evidence="5" id="KW-1185">Reference proteome</keyword>
<dbReference type="AlphaFoldDB" id="A0AAN6VBY0"/>
<dbReference type="SMART" id="SM00343">
    <property type="entry name" value="ZnF_C2HC"/>
    <property type="match status" value="1"/>
</dbReference>
<keyword evidence="1" id="KW-0862">Zinc</keyword>
<protein>
    <recommendedName>
        <fullName evidence="3">CCHC-type domain-containing protein</fullName>
    </recommendedName>
</protein>
<keyword evidence="1" id="KW-0863">Zinc-finger</keyword>
<feature type="compositionally biased region" description="Gly residues" evidence="2">
    <location>
        <begin position="194"/>
        <end position="203"/>
    </location>
</feature>
<dbReference type="InterPro" id="IPR036875">
    <property type="entry name" value="Znf_CCHC_sf"/>
</dbReference>
<feature type="domain" description="CCHC-type" evidence="3">
    <location>
        <begin position="156"/>
        <end position="171"/>
    </location>
</feature>
<reference evidence="4" key="1">
    <citation type="journal article" date="2023" name="Mol. Phylogenet. Evol.">
        <title>Genome-scale phylogeny and comparative genomics of the fungal order Sordariales.</title>
        <authorList>
            <person name="Hensen N."/>
            <person name="Bonometti L."/>
            <person name="Westerberg I."/>
            <person name="Brannstrom I.O."/>
            <person name="Guillou S."/>
            <person name="Cros-Aarteil S."/>
            <person name="Calhoun S."/>
            <person name="Haridas S."/>
            <person name="Kuo A."/>
            <person name="Mondo S."/>
            <person name="Pangilinan J."/>
            <person name="Riley R."/>
            <person name="LaButti K."/>
            <person name="Andreopoulos B."/>
            <person name="Lipzen A."/>
            <person name="Chen C."/>
            <person name="Yan M."/>
            <person name="Daum C."/>
            <person name="Ng V."/>
            <person name="Clum A."/>
            <person name="Steindorff A."/>
            <person name="Ohm R.A."/>
            <person name="Martin F."/>
            <person name="Silar P."/>
            <person name="Natvig D.O."/>
            <person name="Lalanne C."/>
            <person name="Gautier V."/>
            <person name="Ament-Velasquez S.L."/>
            <person name="Kruys A."/>
            <person name="Hutchinson M.I."/>
            <person name="Powell A.J."/>
            <person name="Barry K."/>
            <person name="Miller A.N."/>
            <person name="Grigoriev I.V."/>
            <person name="Debuchy R."/>
            <person name="Gladieux P."/>
            <person name="Hiltunen Thoren M."/>
            <person name="Johannesson H."/>
        </authorList>
    </citation>
    <scope>NUCLEOTIDE SEQUENCE</scope>
    <source>
        <strain evidence="4">CBS 538.74</strain>
    </source>
</reference>
<evidence type="ECO:0000256" key="2">
    <source>
        <dbReference type="SAM" id="MobiDB-lite"/>
    </source>
</evidence>
<dbReference type="Pfam" id="PF00098">
    <property type="entry name" value="zf-CCHC"/>
    <property type="match status" value="1"/>
</dbReference>
<comment type="caution">
    <text evidence="4">The sequence shown here is derived from an EMBL/GenBank/DDBJ whole genome shotgun (WGS) entry which is preliminary data.</text>
</comment>
<dbReference type="Proteomes" id="UP001302745">
    <property type="component" value="Unassembled WGS sequence"/>
</dbReference>
<sequence>MEHLAKKYATLDLVADAENKLRRLKQADEFRVFTDFLTEFVNLADICDWDSITRVRNFREKIASELTTMVSNQVNLPARDDWDKWVEIVSTLAANKEAEINMKKANGRYNNGGGGNGGGNAKNDPKNDPMDIDTMKINMAKILQAEKERRYNEGLCYNCGQAGHVSRSCTNPTNTRGKGNRARGNRGGQQQQRGGQGGYGGGYNNYNGNQGQYQGGNQGGYQAGNGHQQRGGYPQQTPQVWASQQNWSGGINQAGAPGRRGGMKGNSGYRGNQQLRFIEPGHVVGEVVDADDDYGTYEEYAAGQDEGQSSQQGNA</sequence>
<dbReference type="InterPro" id="IPR001878">
    <property type="entry name" value="Znf_CCHC"/>
</dbReference>
<feature type="region of interest" description="Disordered" evidence="2">
    <location>
        <begin position="169"/>
        <end position="203"/>
    </location>
</feature>
<feature type="compositionally biased region" description="Polar residues" evidence="2">
    <location>
        <begin position="306"/>
        <end position="315"/>
    </location>
</feature>
<evidence type="ECO:0000313" key="5">
    <source>
        <dbReference type="Proteomes" id="UP001302745"/>
    </source>
</evidence>
<evidence type="ECO:0000313" key="4">
    <source>
        <dbReference type="EMBL" id="KAK4148542.1"/>
    </source>
</evidence>
<dbReference type="EMBL" id="MU857333">
    <property type="protein sequence ID" value="KAK4148542.1"/>
    <property type="molecule type" value="Genomic_DNA"/>
</dbReference>
<dbReference type="GO" id="GO:0003676">
    <property type="term" value="F:nucleic acid binding"/>
    <property type="evidence" value="ECO:0007669"/>
    <property type="project" value="InterPro"/>
</dbReference>
<reference evidence="4" key="2">
    <citation type="submission" date="2023-05" db="EMBL/GenBank/DDBJ databases">
        <authorList>
            <consortium name="Lawrence Berkeley National Laboratory"/>
            <person name="Steindorff A."/>
            <person name="Hensen N."/>
            <person name="Bonometti L."/>
            <person name="Westerberg I."/>
            <person name="Brannstrom I.O."/>
            <person name="Guillou S."/>
            <person name="Cros-Aarteil S."/>
            <person name="Calhoun S."/>
            <person name="Haridas S."/>
            <person name="Kuo A."/>
            <person name="Mondo S."/>
            <person name="Pangilinan J."/>
            <person name="Riley R."/>
            <person name="Labutti K."/>
            <person name="Andreopoulos B."/>
            <person name="Lipzen A."/>
            <person name="Chen C."/>
            <person name="Yanf M."/>
            <person name="Daum C."/>
            <person name="Ng V."/>
            <person name="Clum A."/>
            <person name="Ohm R."/>
            <person name="Martin F."/>
            <person name="Silar P."/>
            <person name="Natvig D."/>
            <person name="Lalanne C."/>
            <person name="Gautier V."/>
            <person name="Ament-Velasquez S.L."/>
            <person name="Kruys A."/>
            <person name="Hutchinson M.I."/>
            <person name="Powell A.J."/>
            <person name="Barry K."/>
            <person name="Miller A.N."/>
            <person name="Grigoriev I.V."/>
            <person name="Debuchy R."/>
            <person name="Gladieux P."/>
            <person name="Thoren M.H."/>
            <person name="Johannesson H."/>
        </authorList>
    </citation>
    <scope>NUCLEOTIDE SEQUENCE</scope>
    <source>
        <strain evidence="4">CBS 538.74</strain>
    </source>
</reference>
<evidence type="ECO:0000259" key="3">
    <source>
        <dbReference type="PROSITE" id="PS50158"/>
    </source>
</evidence>
<accession>A0AAN6VBY0</accession>
<gene>
    <name evidence="4" type="ORF">C8A00DRAFT_38881</name>
</gene>
<dbReference type="GO" id="GO:0008270">
    <property type="term" value="F:zinc ion binding"/>
    <property type="evidence" value="ECO:0007669"/>
    <property type="project" value="UniProtKB-KW"/>
</dbReference>
<dbReference type="PROSITE" id="PS50158">
    <property type="entry name" value="ZF_CCHC"/>
    <property type="match status" value="1"/>
</dbReference>